<feature type="region of interest" description="Disordered" evidence="2">
    <location>
        <begin position="1"/>
        <end position="29"/>
    </location>
</feature>
<feature type="compositionally biased region" description="Basic and acidic residues" evidence="2">
    <location>
        <begin position="1"/>
        <end position="12"/>
    </location>
</feature>
<comment type="similarity">
    <text evidence="1">Belongs to the HSBP1 family.</text>
</comment>
<reference evidence="3 4" key="1">
    <citation type="journal article" date="2019" name="Philos. Trans. R. Soc. Lond., B, Biol. Sci.">
        <title>Ant behaviour and brain gene expression of defending hosts depend on the ecological success of the intruding social parasite.</title>
        <authorList>
            <person name="Kaur R."/>
            <person name="Stoldt M."/>
            <person name="Jongepier E."/>
            <person name="Feldmeyer B."/>
            <person name="Menzel F."/>
            <person name="Bornberg-Bauer E."/>
            <person name="Foitzik S."/>
        </authorList>
    </citation>
    <scope>NUCLEOTIDE SEQUENCE [LARGE SCALE GENOMIC DNA]</scope>
    <source>
        <tissue evidence="3">Whole body</tissue>
    </source>
</reference>
<comment type="caution">
    <text evidence="3">The sequence shown here is derived from an EMBL/GenBank/DDBJ whole genome shotgun (WGS) entry which is preliminary data.</text>
</comment>
<evidence type="ECO:0000256" key="1">
    <source>
        <dbReference type="ARBA" id="ARBA00006349"/>
    </source>
</evidence>
<dbReference type="GO" id="GO:0003714">
    <property type="term" value="F:transcription corepressor activity"/>
    <property type="evidence" value="ECO:0007669"/>
    <property type="project" value="InterPro"/>
</dbReference>
<gene>
    <name evidence="3" type="ORF">DBV15_09583</name>
</gene>
<dbReference type="Proteomes" id="UP000310200">
    <property type="component" value="Unassembled WGS sequence"/>
</dbReference>
<sequence>MADIKQDHKGEDVDSYGMGNSADPKNMQELTQYVSPRIYARDDDDAFGDVPSRHDPDATLTPLQVQTLLQNMQDKFQTMSDQIIGRNILFHAHNLKAMLYVCG</sequence>
<dbReference type="STRING" id="300112.A0A4S2KAI2"/>
<organism evidence="3 4">
    <name type="scientific">Temnothorax longispinosus</name>
    <dbReference type="NCBI Taxonomy" id="300112"/>
    <lineage>
        <taxon>Eukaryota</taxon>
        <taxon>Metazoa</taxon>
        <taxon>Ecdysozoa</taxon>
        <taxon>Arthropoda</taxon>
        <taxon>Hexapoda</taxon>
        <taxon>Insecta</taxon>
        <taxon>Pterygota</taxon>
        <taxon>Neoptera</taxon>
        <taxon>Endopterygota</taxon>
        <taxon>Hymenoptera</taxon>
        <taxon>Apocrita</taxon>
        <taxon>Aculeata</taxon>
        <taxon>Formicoidea</taxon>
        <taxon>Formicidae</taxon>
        <taxon>Myrmicinae</taxon>
        <taxon>Temnothorax</taxon>
    </lineage>
</organism>
<evidence type="ECO:0000313" key="3">
    <source>
        <dbReference type="EMBL" id="TGZ46351.1"/>
    </source>
</evidence>
<dbReference type="Pfam" id="PF06825">
    <property type="entry name" value="HSBP1"/>
    <property type="match status" value="1"/>
</dbReference>
<evidence type="ECO:0000256" key="2">
    <source>
        <dbReference type="SAM" id="MobiDB-lite"/>
    </source>
</evidence>
<dbReference type="InterPro" id="IPR009643">
    <property type="entry name" value="HS1-bd"/>
</dbReference>
<keyword evidence="3" id="KW-0346">Stress response</keyword>
<dbReference type="Gene3D" id="1.20.5.430">
    <property type="match status" value="1"/>
</dbReference>
<dbReference type="EMBL" id="QBLH01002890">
    <property type="protein sequence ID" value="TGZ46351.1"/>
    <property type="molecule type" value="Genomic_DNA"/>
</dbReference>
<name>A0A4S2KAI2_9HYME</name>
<dbReference type="AlphaFoldDB" id="A0A4S2KAI2"/>
<proteinExistence type="inferred from homology"/>
<keyword evidence="4" id="KW-1185">Reference proteome</keyword>
<accession>A0A4S2KAI2</accession>
<protein>
    <submittedName>
        <fullName evidence="3">Heat shock factor-binding protein 1</fullName>
    </submittedName>
</protein>
<evidence type="ECO:0000313" key="4">
    <source>
        <dbReference type="Proteomes" id="UP000310200"/>
    </source>
</evidence>